<feature type="region of interest" description="Disordered" evidence="1">
    <location>
        <begin position="357"/>
        <end position="388"/>
    </location>
</feature>
<accession>A0ABR3G4Z1</accession>
<feature type="compositionally biased region" description="Basic residues" evidence="1">
    <location>
        <begin position="375"/>
        <end position="384"/>
    </location>
</feature>
<name>A0ABR3G4Z1_9PEZI</name>
<organism evidence="2 3">
    <name type="scientific">Discina gigas</name>
    <dbReference type="NCBI Taxonomy" id="1032678"/>
    <lineage>
        <taxon>Eukaryota</taxon>
        <taxon>Fungi</taxon>
        <taxon>Dikarya</taxon>
        <taxon>Ascomycota</taxon>
        <taxon>Pezizomycotina</taxon>
        <taxon>Pezizomycetes</taxon>
        <taxon>Pezizales</taxon>
        <taxon>Discinaceae</taxon>
        <taxon>Discina</taxon>
    </lineage>
</organism>
<proteinExistence type="predicted"/>
<keyword evidence="3" id="KW-1185">Reference proteome</keyword>
<protein>
    <submittedName>
        <fullName evidence="2">Uncharacterized protein</fullName>
    </submittedName>
</protein>
<evidence type="ECO:0000256" key="1">
    <source>
        <dbReference type="SAM" id="MobiDB-lite"/>
    </source>
</evidence>
<sequence>MTSCESSPAAAPRARQSEMSARDIKVLLGFGQRGGHSYLVLREFINIIAPGMELRNSVRRCGRKEYHQLVQKAIRNMCIESIKKTKEASKRGYREMQDNGDLDLLGGGLENEAAHFVESGDARPSTGQLTRIRIVDPDTVQVYNPTMSTRRLNPCRYSNERRIDSIFLKPRTFSRPVTLESCDMLQDMRRVVIFVGCGRYSFLSPNEMVCSTHTWNYILHCTARRETPPPRGERHIFQTWFHTVYEYYAEASSDDEQTKAEKHKVQVKNDQDIFRWEQRIRRHILRQHAVFAKVKDSGRELVEDTIFSDDEIWTGQYLTSDARRVAREALGRAQTALSHPPSSVELPIDSQRAESAAVSSRPALATHPELDKGARMRNHSRARLHSPVTGDSLCSATTTSSHFVPEIQDTARACLTTHSLSPVTISLATVTASSLTTTEVLPAATSFPKYVSPPLSQPNTLFPWPPWSFSAKKPPFMVDLLTDSPNPIGPSSRGKKMPTRLSFDIIARETAHNENKDAVATASITPEAEELQ</sequence>
<evidence type="ECO:0000313" key="3">
    <source>
        <dbReference type="Proteomes" id="UP001447188"/>
    </source>
</evidence>
<evidence type="ECO:0000313" key="2">
    <source>
        <dbReference type="EMBL" id="KAL0630871.1"/>
    </source>
</evidence>
<reference evidence="2 3" key="1">
    <citation type="submission" date="2024-02" db="EMBL/GenBank/DDBJ databases">
        <title>Discinaceae phylogenomics.</title>
        <authorList>
            <person name="Dirks A.C."/>
            <person name="James T.Y."/>
        </authorList>
    </citation>
    <scope>NUCLEOTIDE SEQUENCE [LARGE SCALE GENOMIC DNA]</scope>
    <source>
        <strain evidence="2 3">ACD0624</strain>
    </source>
</reference>
<gene>
    <name evidence="2" type="ORF">Q9L58_010276</name>
</gene>
<comment type="caution">
    <text evidence="2">The sequence shown here is derived from an EMBL/GenBank/DDBJ whole genome shotgun (WGS) entry which is preliminary data.</text>
</comment>
<dbReference type="EMBL" id="JBBBZM010000354">
    <property type="protein sequence ID" value="KAL0630871.1"/>
    <property type="molecule type" value="Genomic_DNA"/>
</dbReference>
<dbReference type="Proteomes" id="UP001447188">
    <property type="component" value="Unassembled WGS sequence"/>
</dbReference>
<feature type="region of interest" description="Disordered" evidence="1">
    <location>
        <begin position="333"/>
        <end position="352"/>
    </location>
</feature>
<feature type="region of interest" description="Disordered" evidence="1">
    <location>
        <begin position="512"/>
        <end position="532"/>
    </location>
</feature>